<evidence type="ECO:0008006" key="3">
    <source>
        <dbReference type="Google" id="ProtNLM"/>
    </source>
</evidence>
<dbReference type="EMBL" id="JBJHZY010000002">
    <property type="protein sequence ID" value="MFL0268495.1"/>
    <property type="molecule type" value="Genomic_DNA"/>
</dbReference>
<gene>
    <name evidence="1" type="ORF">ACJDUH_10280</name>
</gene>
<sequence length="75" mass="8759">MANMGMHNEFKKTPGFNRYKYLILLDIKKIKIIMYLTANNNNAKTLINFIFAGAKFMLKLMPINKSTKISNNKMR</sequence>
<dbReference type="Proteomes" id="UP001623661">
    <property type="component" value="Unassembled WGS sequence"/>
</dbReference>
<comment type="caution">
    <text evidence="1">The sequence shown here is derived from an EMBL/GenBank/DDBJ whole genome shotgun (WGS) entry which is preliminary data.</text>
</comment>
<keyword evidence="2" id="KW-1185">Reference proteome</keyword>
<proteinExistence type="predicted"/>
<accession>A0ABW8TU17</accession>
<reference evidence="1 2" key="1">
    <citation type="submission" date="2024-11" db="EMBL/GenBank/DDBJ databases">
        <authorList>
            <person name="Heng Y.C."/>
            <person name="Lim A.C.H."/>
            <person name="Lee J.K.Y."/>
            <person name="Kittelmann S."/>
        </authorList>
    </citation>
    <scope>NUCLEOTIDE SEQUENCE [LARGE SCALE GENOMIC DNA]</scope>
    <source>
        <strain evidence="1 2">WILCCON 0202</strain>
    </source>
</reference>
<organism evidence="1 2">
    <name type="scientific">Candidatus Clostridium radicumherbarum</name>
    <dbReference type="NCBI Taxonomy" id="3381662"/>
    <lineage>
        <taxon>Bacteria</taxon>
        <taxon>Bacillati</taxon>
        <taxon>Bacillota</taxon>
        <taxon>Clostridia</taxon>
        <taxon>Eubacteriales</taxon>
        <taxon>Clostridiaceae</taxon>
        <taxon>Clostridium</taxon>
    </lineage>
</organism>
<evidence type="ECO:0000313" key="2">
    <source>
        <dbReference type="Proteomes" id="UP001623661"/>
    </source>
</evidence>
<protein>
    <recommendedName>
        <fullName evidence="3">Transposase DDE domain-containing protein</fullName>
    </recommendedName>
</protein>
<evidence type="ECO:0000313" key="1">
    <source>
        <dbReference type="EMBL" id="MFL0268495.1"/>
    </source>
</evidence>
<name>A0ABW8TU17_9CLOT</name>